<name>A0A1M6L4E7_9FIRM</name>
<dbReference type="Pfam" id="PF12982">
    <property type="entry name" value="DUF3866"/>
    <property type="match status" value="1"/>
</dbReference>
<organism evidence="1 2">
    <name type="scientific">Anaerobranca californiensis DSM 14826</name>
    <dbReference type="NCBI Taxonomy" id="1120989"/>
    <lineage>
        <taxon>Bacteria</taxon>
        <taxon>Bacillati</taxon>
        <taxon>Bacillota</taxon>
        <taxon>Clostridia</taxon>
        <taxon>Eubacteriales</taxon>
        <taxon>Proteinivoracaceae</taxon>
        <taxon>Anaerobranca</taxon>
    </lineage>
</organism>
<evidence type="ECO:0000313" key="2">
    <source>
        <dbReference type="Proteomes" id="UP000243547"/>
    </source>
</evidence>
<dbReference type="OrthoDB" id="3401376at2"/>
<evidence type="ECO:0000313" key="1">
    <source>
        <dbReference type="EMBL" id="SHJ66062.1"/>
    </source>
</evidence>
<dbReference type="STRING" id="1120989.SAMN02745227_00365"/>
<gene>
    <name evidence="1" type="ORF">SAMN02745227_00365</name>
</gene>
<proteinExistence type="predicted"/>
<keyword evidence="2" id="KW-1185">Reference proteome</keyword>
<dbReference type="InterPro" id="IPR024479">
    <property type="entry name" value="DUF3866"/>
</dbReference>
<protein>
    <recommendedName>
        <fullName evidence="3">DUF3866 domain-containing protein</fullName>
    </recommendedName>
</protein>
<accession>A0A1M6L4E7</accession>
<dbReference type="AlphaFoldDB" id="A0A1M6L4E7"/>
<dbReference type="RefSeq" id="WP_072905734.1">
    <property type="nucleotide sequence ID" value="NZ_FRAI01000005.1"/>
</dbReference>
<dbReference type="Proteomes" id="UP000243547">
    <property type="component" value="Unassembled WGS sequence"/>
</dbReference>
<reference evidence="2" key="1">
    <citation type="submission" date="2016-11" db="EMBL/GenBank/DDBJ databases">
        <authorList>
            <person name="Varghese N."/>
            <person name="Submissions S."/>
        </authorList>
    </citation>
    <scope>NUCLEOTIDE SEQUENCE [LARGE SCALE GENOMIC DNA]</scope>
    <source>
        <strain evidence="2">DSM 14826</strain>
    </source>
</reference>
<sequence length="355" mass="39144">MINTEIKKIAQIVKDTNGDINVQIVKFDDNSQGYNYPALIGRVEVGEEVFVNTTAVDLNLGTGGYHFIISKLNPIPKKDQSPGHIMKLRYTPLQLKVYTLEEQLGEELDNITFLGHKVITIELHSMLAPLVIGIKKMNPQLKITYCMTDGGALPAYHSNTLKILKEKNLIEGVITCGHAFGGDLESVNFVTAIQGSIAHFKGDITIVGMGPGIVGTGTKYGFTGIEQGYISDVAQNLGCDVYPALRLGFVDQRERHRGISHHFLTNFGILVKGSYPLVLPKMERKKLTFVLSQLKNAGLMKKHSIILCPKVDILKEAEDYGINLSTMGRGYNDNPEYFDSLTALANYISKNTNLA</sequence>
<dbReference type="EMBL" id="FRAI01000005">
    <property type="protein sequence ID" value="SHJ66062.1"/>
    <property type="molecule type" value="Genomic_DNA"/>
</dbReference>
<evidence type="ECO:0008006" key="3">
    <source>
        <dbReference type="Google" id="ProtNLM"/>
    </source>
</evidence>